<dbReference type="AlphaFoldDB" id="A0A4Q2RAW8"/>
<organism evidence="7 8">
    <name type="scientific">Lichenibacterium ramalinae</name>
    <dbReference type="NCBI Taxonomy" id="2316527"/>
    <lineage>
        <taxon>Bacteria</taxon>
        <taxon>Pseudomonadati</taxon>
        <taxon>Pseudomonadota</taxon>
        <taxon>Alphaproteobacteria</taxon>
        <taxon>Hyphomicrobiales</taxon>
        <taxon>Lichenihabitantaceae</taxon>
        <taxon>Lichenibacterium</taxon>
    </lineage>
</organism>
<proteinExistence type="inferred from homology"/>
<dbReference type="InterPro" id="IPR043132">
    <property type="entry name" value="BCAT-like_C"/>
</dbReference>
<dbReference type="InterPro" id="IPR043131">
    <property type="entry name" value="BCAT-like_N"/>
</dbReference>
<dbReference type="EMBL" id="QYBC01000015">
    <property type="protein sequence ID" value="RYB03333.1"/>
    <property type="molecule type" value="Genomic_DNA"/>
</dbReference>
<dbReference type="PANTHER" id="PTHR42743">
    <property type="entry name" value="AMINO-ACID AMINOTRANSFERASE"/>
    <property type="match status" value="1"/>
</dbReference>
<keyword evidence="4 6" id="KW-0663">Pyridoxal phosphate</keyword>
<name>A0A4Q2RAW8_9HYPH</name>
<dbReference type="Proteomes" id="UP000289411">
    <property type="component" value="Unassembled WGS sequence"/>
</dbReference>
<dbReference type="PROSITE" id="PS00770">
    <property type="entry name" value="AA_TRANSFER_CLASS_4"/>
    <property type="match status" value="1"/>
</dbReference>
<reference evidence="7 8" key="2">
    <citation type="submission" date="2019-02" db="EMBL/GenBank/DDBJ databases">
        <title>'Lichenibacterium ramalinii' gen. nov. sp. nov., 'Lichenibacterium minor' gen. nov. sp. nov.</title>
        <authorList>
            <person name="Pankratov T."/>
        </authorList>
    </citation>
    <scope>NUCLEOTIDE SEQUENCE [LARGE SCALE GENOMIC DNA]</scope>
    <source>
        <strain evidence="7 8">RmlP001</strain>
    </source>
</reference>
<comment type="cofactor">
    <cofactor evidence="1 6">
        <name>pyridoxal 5'-phosphate</name>
        <dbReference type="ChEBI" id="CHEBI:597326"/>
    </cofactor>
</comment>
<dbReference type="InterPro" id="IPR050571">
    <property type="entry name" value="Class-IV_PLP-Dep_Aminotrnsfr"/>
</dbReference>
<evidence type="ECO:0000256" key="3">
    <source>
        <dbReference type="ARBA" id="ARBA00014472"/>
    </source>
</evidence>
<dbReference type="CDD" id="cd00449">
    <property type="entry name" value="PLPDE_IV"/>
    <property type="match status" value="1"/>
</dbReference>
<dbReference type="Pfam" id="PF01063">
    <property type="entry name" value="Aminotran_4"/>
    <property type="match status" value="1"/>
</dbReference>
<comment type="similarity">
    <text evidence="2 5">Belongs to the class-IV pyridoxal-phosphate-dependent aminotransferase family.</text>
</comment>
<dbReference type="PANTHER" id="PTHR42743:SF5">
    <property type="entry name" value="AMINODEOXYCHORISMATE LYASE"/>
    <property type="match status" value="1"/>
</dbReference>
<protein>
    <recommendedName>
        <fullName evidence="3">Probable branched-chain-amino-acid aminotransferase</fullName>
    </recommendedName>
</protein>
<evidence type="ECO:0000313" key="8">
    <source>
        <dbReference type="Proteomes" id="UP000289411"/>
    </source>
</evidence>
<evidence type="ECO:0000313" key="7">
    <source>
        <dbReference type="EMBL" id="RYB03333.1"/>
    </source>
</evidence>
<evidence type="ECO:0000256" key="1">
    <source>
        <dbReference type="ARBA" id="ARBA00001933"/>
    </source>
</evidence>
<dbReference type="OrthoDB" id="21319at2"/>
<dbReference type="InterPro" id="IPR036038">
    <property type="entry name" value="Aminotransferase-like"/>
</dbReference>
<keyword evidence="8" id="KW-1185">Reference proteome</keyword>
<dbReference type="SUPFAM" id="SSF56752">
    <property type="entry name" value="D-aminoacid aminotransferase-like PLP-dependent enzymes"/>
    <property type="match status" value="1"/>
</dbReference>
<evidence type="ECO:0000256" key="2">
    <source>
        <dbReference type="ARBA" id="ARBA00009320"/>
    </source>
</evidence>
<dbReference type="GO" id="GO:0003824">
    <property type="term" value="F:catalytic activity"/>
    <property type="evidence" value="ECO:0007669"/>
    <property type="project" value="InterPro"/>
</dbReference>
<reference evidence="7 8" key="1">
    <citation type="submission" date="2018-09" db="EMBL/GenBank/DDBJ databases">
        <authorList>
            <person name="Grouzdev D.S."/>
            <person name="Krutkina M.S."/>
        </authorList>
    </citation>
    <scope>NUCLEOTIDE SEQUENCE [LARGE SCALE GENOMIC DNA]</scope>
    <source>
        <strain evidence="7 8">RmlP001</strain>
    </source>
</reference>
<accession>A0A4Q2RAW8</accession>
<dbReference type="GO" id="GO:0046394">
    <property type="term" value="P:carboxylic acid biosynthetic process"/>
    <property type="evidence" value="ECO:0007669"/>
    <property type="project" value="UniProtKB-ARBA"/>
</dbReference>
<dbReference type="InterPro" id="IPR018300">
    <property type="entry name" value="Aminotrans_IV_CS"/>
</dbReference>
<comment type="caution">
    <text evidence="7">The sequence shown here is derived from an EMBL/GenBank/DDBJ whole genome shotgun (WGS) entry which is preliminary data.</text>
</comment>
<evidence type="ECO:0000256" key="6">
    <source>
        <dbReference type="RuleBase" id="RU004516"/>
    </source>
</evidence>
<dbReference type="Gene3D" id="3.30.470.10">
    <property type="match status" value="1"/>
</dbReference>
<evidence type="ECO:0000256" key="4">
    <source>
        <dbReference type="ARBA" id="ARBA00022898"/>
    </source>
</evidence>
<sequence>MPMDARQGTIWMDGRYVPWADARLHVLSHGLHYGTVAFEGVRVYDGVAFKLREHIERLFASCRTVGIELPGSATTLAAEAAAYVAKTGLRDAYLRPIAWRGAEELGIVGQMASSHLAMACWQWEGPHAGKQGRGIRVGIGRWRRPEPDMWPMQAKLSGLYGIGSINARLAKADGFDDALVLTPDGDHVAELTGANLFFVDRGRLVTPPTEHALNGLTRQTVIALAERVGLVVEVRPIARHEIEGFSGAFATGTAYEILNICQIGDVRFNIGSDDDATDIIATVARVYAAATHAIS</sequence>
<dbReference type="InterPro" id="IPR001544">
    <property type="entry name" value="Aminotrans_IV"/>
</dbReference>
<evidence type="ECO:0000256" key="5">
    <source>
        <dbReference type="RuleBase" id="RU004106"/>
    </source>
</evidence>
<dbReference type="Gene3D" id="3.20.10.10">
    <property type="entry name" value="D-amino Acid Aminotransferase, subunit A, domain 2"/>
    <property type="match status" value="1"/>
</dbReference>
<gene>
    <name evidence="7" type="ORF">D3272_17910</name>
</gene>